<comment type="caution">
    <text evidence="1">The sequence shown here is derived from an EMBL/GenBank/DDBJ whole genome shotgun (WGS) entry which is preliminary data.</text>
</comment>
<protein>
    <submittedName>
        <fullName evidence="1">Conjugal transfer protein TraO</fullName>
    </submittedName>
</protein>
<evidence type="ECO:0000313" key="2">
    <source>
        <dbReference type="Proteomes" id="UP000260862"/>
    </source>
</evidence>
<dbReference type="Proteomes" id="UP000260862">
    <property type="component" value="Unassembled WGS sequence"/>
</dbReference>
<reference evidence="1 2" key="1">
    <citation type="submission" date="2018-08" db="EMBL/GenBank/DDBJ databases">
        <title>A genome reference for cultivated species of the human gut microbiota.</title>
        <authorList>
            <person name="Zou Y."/>
            <person name="Xue W."/>
            <person name="Luo G."/>
        </authorList>
    </citation>
    <scope>NUCLEOTIDE SEQUENCE [LARGE SCALE GENOMIC DNA]</scope>
    <source>
        <strain evidence="1 2">TF10-3AC</strain>
    </source>
</reference>
<dbReference type="InterPro" id="IPR018899">
    <property type="entry name" value="Conjug_transposon_Tra0"/>
</dbReference>
<name>A0A3E4N6K2_9BACT</name>
<proteinExistence type="predicted"/>
<keyword evidence="2" id="KW-1185">Reference proteome</keyword>
<dbReference type="RefSeq" id="WP_117670745.1">
    <property type="nucleotide sequence ID" value="NZ_CABOGR010000003.1"/>
</dbReference>
<dbReference type="AlphaFoldDB" id="A0A3E4N6K2"/>
<evidence type="ECO:0000313" key="1">
    <source>
        <dbReference type="EMBL" id="RGK57822.1"/>
    </source>
</evidence>
<accession>A0A3E4N6K2</accession>
<gene>
    <name evidence="1" type="ORF">DXD04_03075</name>
</gene>
<sequence length="189" mass="21269">MKRILVIIIAIVGLSIPTMAQRLLPHQKGIEFYGGVPLQKHNTFGDGNFNAGLNFTRYIRNYHYYHFGLNYLQQNYHYNELKVPVRDYTGEGGFMFHLISSPGKSFLVYGGPCISLGYEEVNDGNRWLPDGAYLEARNRFVYGAGAQLSMEGFITDNVVVLAKAKGTFLFGTDLDLFRPSILIGISIIM</sequence>
<dbReference type="EMBL" id="QSQT01000003">
    <property type="protein sequence ID" value="RGK57822.1"/>
    <property type="molecule type" value="Genomic_DNA"/>
</dbReference>
<dbReference type="Pfam" id="PF10626">
    <property type="entry name" value="TraO"/>
    <property type="match status" value="1"/>
</dbReference>
<organism evidence="1 2">
    <name type="scientific">Phocaeicola plebeius</name>
    <dbReference type="NCBI Taxonomy" id="310297"/>
    <lineage>
        <taxon>Bacteria</taxon>
        <taxon>Pseudomonadati</taxon>
        <taxon>Bacteroidota</taxon>
        <taxon>Bacteroidia</taxon>
        <taxon>Bacteroidales</taxon>
        <taxon>Bacteroidaceae</taxon>
        <taxon>Phocaeicola</taxon>
    </lineage>
</organism>